<dbReference type="NCBIfam" id="TIGR00644">
    <property type="entry name" value="recJ"/>
    <property type="match status" value="1"/>
</dbReference>
<dbReference type="GeneID" id="71514376"/>
<dbReference type="AlphaFoldDB" id="A0AAC9J060"/>
<evidence type="ECO:0000259" key="7">
    <source>
        <dbReference type="Pfam" id="PF02272"/>
    </source>
</evidence>
<dbReference type="Gene3D" id="3.90.1640.30">
    <property type="match status" value="1"/>
</dbReference>
<dbReference type="KEGG" id="vhl:BME96_08225"/>
<dbReference type="RefSeq" id="WP_071648850.1">
    <property type="nucleotide sequence ID" value="NZ_CP017962.1"/>
</dbReference>
<feature type="domain" description="RecJ OB" evidence="9">
    <location>
        <begin position="453"/>
        <end position="555"/>
    </location>
</feature>
<dbReference type="PANTHER" id="PTHR30255">
    <property type="entry name" value="SINGLE-STRANDED-DNA-SPECIFIC EXONUCLEASE RECJ"/>
    <property type="match status" value="1"/>
</dbReference>
<dbReference type="InterPro" id="IPR041122">
    <property type="entry name" value="RecJ_OB"/>
</dbReference>
<dbReference type="InterPro" id="IPR051673">
    <property type="entry name" value="SSDNA_exonuclease_RecJ"/>
</dbReference>
<dbReference type="InterPro" id="IPR018779">
    <property type="entry name" value="RecJ_C"/>
</dbReference>
<evidence type="ECO:0000256" key="1">
    <source>
        <dbReference type="ARBA" id="ARBA00005915"/>
    </source>
</evidence>
<dbReference type="Pfam" id="PF10141">
    <property type="entry name" value="ssDNA-exonuc_C"/>
    <property type="match status" value="1"/>
</dbReference>
<proteinExistence type="inferred from homology"/>
<dbReference type="InterPro" id="IPR003156">
    <property type="entry name" value="DHHA1_dom"/>
</dbReference>
<feature type="domain" description="DHHA1" evidence="7">
    <location>
        <begin position="341"/>
        <end position="435"/>
    </location>
</feature>
<evidence type="ECO:0000256" key="2">
    <source>
        <dbReference type="ARBA" id="ARBA00019841"/>
    </source>
</evidence>
<dbReference type="InterPro" id="IPR004610">
    <property type="entry name" value="RecJ"/>
</dbReference>
<dbReference type="Proteomes" id="UP000182945">
    <property type="component" value="Chromosome"/>
</dbReference>
<evidence type="ECO:0000256" key="3">
    <source>
        <dbReference type="ARBA" id="ARBA00022722"/>
    </source>
</evidence>
<dbReference type="PANTHER" id="PTHR30255:SF2">
    <property type="entry name" value="SINGLE-STRANDED-DNA-SPECIFIC EXONUCLEASE RECJ"/>
    <property type="match status" value="1"/>
</dbReference>
<keyword evidence="3" id="KW-0540">Nuclease</keyword>
<dbReference type="SUPFAM" id="SSF64182">
    <property type="entry name" value="DHH phosphoesterases"/>
    <property type="match status" value="1"/>
</dbReference>
<dbReference type="Pfam" id="PF01368">
    <property type="entry name" value="DHH"/>
    <property type="match status" value="1"/>
</dbReference>
<accession>A0AAC9J060</accession>
<dbReference type="InterPro" id="IPR001667">
    <property type="entry name" value="DDH_dom"/>
</dbReference>
<evidence type="ECO:0000256" key="4">
    <source>
        <dbReference type="ARBA" id="ARBA00022801"/>
    </source>
</evidence>
<evidence type="ECO:0000259" key="8">
    <source>
        <dbReference type="Pfam" id="PF10141"/>
    </source>
</evidence>
<dbReference type="Pfam" id="PF02272">
    <property type="entry name" value="DHHA1"/>
    <property type="match status" value="1"/>
</dbReference>
<dbReference type="Pfam" id="PF17768">
    <property type="entry name" value="RecJ_OB"/>
    <property type="match status" value="1"/>
</dbReference>
<reference evidence="10 11" key="1">
    <citation type="submission" date="2016-11" db="EMBL/GenBank/DDBJ databases">
        <title>Complete genome sequencing of Virgibacillus halodenitrificans PDB-F2.</title>
        <authorList>
            <person name="Sun Z."/>
            <person name="Zhou Y."/>
            <person name="Li H."/>
        </authorList>
    </citation>
    <scope>NUCLEOTIDE SEQUENCE [LARGE SCALE GENOMIC DNA]</scope>
    <source>
        <strain evidence="10 11">PDB-F2</strain>
    </source>
</reference>
<evidence type="ECO:0000313" key="11">
    <source>
        <dbReference type="Proteomes" id="UP000182945"/>
    </source>
</evidence>
<keyword evidence="4" id="KW-0378">Hydrolase</keyword>
<dbReference type="Gene3D" id="3.10.310.30">
    <property type="match status" value="1"/>
</dbReference>
<dbReference type="GO" id="GO:0006310">
    <property type="term" value="P:DNA recombination"/>
    <property type="evidence" value="ECO:0007669"/>
    <property type="project" value="InterPro"/>
</dbReference>
<dbReference type="EMBL" id="CP017962">
    <property type="protein sequence ID" value="APC48162.1"/>
    <property type="molecule type" value="Genomic_DNA"/>
</dbReference>
<evidence type="ECO:0000256" key="5">
    <source>
        <dbReference type="ARBA" id="ARBA00022839"/>
    </source>
</evidence>
<evidence type="ECO:0000259" key="6">
    <source>
        <dbReference type="Pfam" id="PF01368"/>
    </source>
</evidence>
<dbReference type="InterPro" id="IPR038763">
    <property type="entry name" value="DHH_sf"/>
</dbReference>
<dbReference type="GO" id="GO:0003676">
    <property type="term" value="F:nucleic acid binding"/>
    <property type="evidence" value="ECO:0007669"/>
    <property type="project" value="InterPro"/>
</dbReference>
<dbReference type="GO" id="GO:0008409">
    <property type="term" value="F:5'-3' exonuclease activity"/>
    <property type="evidence" value="ECO:0007669"/>
    <property type="project" value="InterPro"/>
</dbReference>
<protein>
    <recommendedName>
        <fullName evidence="2">Single-stranded-DNA-specific exonuclease RecJ</fullName>
    </recommendedName>
</protein>
<feature type="domain" description="DDH" evidence="6">
    <location>
        <begin position="82"/>
        <end position="225"/>
    </location>
</feature>
<keyword evidence="5 10" id="KW-0269">Exonuclease</keyword>
<gene>
    <name evidence="10" type="ORF">BME96_08225</name>
</gene>
<name>A0AAC9J060_VIRHA</name>
<organism evidence="10 11">
    <name type="scientific">Virgibacillus halodenitrificans</name>
    <name type="common">Bacillus halodenitrificans</name>
    <dbReference type="NCBI Taxonomy" id="1482"/>
    <lineage>
        <taxon>Bacteria</taxon>
        <taxon>Bacillati</taxon>
        <taxon>Bacillota</taxon>
        <taxon>Bacilli</taxon>
        <taxon>Bacillales</taxon>
        <taxon>Bacillaceae</taxon>
        <taxon>Virgibacillus</taxon>
    </lineage>
</organism>
<comment type="similarity">
    <text evidence="1">Belongs to the RecJ family.</text>
</comment>
<dbReference type="GO" id="GO:0006281">
    <property type="term" value="P:DNA repair"/>
    <property type="evidence" value="ECO:0007669"/>
    <property type="project" value="InterPro"/>
</dbReference>
<evidence type="ECO:0000313" key="10">
    <source>
        <dbReference type="EMBL" id="APC48162.1"/>
    </source>
</evidence>
<sequence length="774" mass="87403">MLESKATWKHNEMNDTIIDWIDSSINVSPIVQELLLQRGIKEGSQALRFLSPDLNDLHKPIGLLSIDKAGKRVKEAITNQEKILVYGDYDADGVSSTTVLLKALKELGANCDYYIPNRFTEGYGPNEDAFRLAYENGAKLIITVDCGIASVQEALVAKELGMDLIITDHHEVQEKIPDAYAVIHPKCSPDYGFPELAGVGVAFKFAEHLLGYFPGHLLEFVAIGTIADLVPLISENRILTFHGLKSLTTTTNPGIKALKGRCNIEGNVTEEDVGFLIGPRINAVGRLQNADLAVQLLMTEDQEEADYIAERIDSINLERQRIVNDIVKEAELMVNSTNKKGIIIAAKEGWNEGVLGIVASKLVRKYDRPAIVLAVKPETSEVKGSARSIPAFDLFKNCMTVRELFTHFGGHAQAAGMTLPMDNLSKLQEELNRIIDNQLTEEDFKQAIEISQSISVKDINEKLINDIARLAPFGMKNPKPVFHLTHAPKDVRQIGSKKTHLKLHFKEEEVNLEGIGFGFGHLYPLFTPKTLVSIVGELGINEWNGFRKPQIVLQDLAIEEWQLFDCRGKKDADVSQYISLTNNNLIVSNNNEEYLPGIKQITYQEIGTDLPQVDTLYILDLPDSLDELKELVQITQPKNVYAGYHVENSVYLTSFPSRDDFKWLYALLLKRKQIDMKTELNKLVQMKGWSKEKLIFLSKVFFELEFVKIENGIITVVDKPVKKDLSESEIYQKRKYKAELERILYYSNYEELRNWFIQCMDYVDSPKEELAHGL</sequence>
<evidence type="ECO:0000259" key="9">
    <source>
        <dbReference type="Pfam" id="PF17768"/>
    </source>
</evidence>
<feature type="domain" description="Single-stranded-DNA-specific exonuclease RecJ C-terminal" evidence="8">
    <location>
        <begin position="562"/>
        <end position="756"/>
    </location>
</feature>